<reference evidence="1 2" key="1">
    <citation type="journal article" date="2018" name="Mol. Biol. Evol.">
        <title>Broad Genomic Sampling Reveals a Smut Pathogenic Ancestry of the Fungal Clade Ustilaginomycotina.</title>
        <authorList>
            <person name="Kijpornyongpan T."/>
            <person name="Mondo S.J."/>
            <person name="Barry K."/>
            <person name="Sandor L."/>
            <person name="Lee J."/>
            <person name="Lipzen A."/>
            <person name="Pangilinan J."/>
            <person name="LaButti K."/>
            <person name="Hainaut M."/>
            <person name="Henrissat B."/>
            <person name="Grigoriev I.V."/>
            <person name="Spatafora J.W."/>
            <person name="Aime M.C."/>
        </authorList>
    </citation>
    <scope>NUCLEOTIDE SEQUENCE [LARGE SCALE GENOMIC DNA]</scope>
    <source>
        <strain evidence="1 2">SA 807</strain>
    </source>
</reference>
<sequence>MGGKKISERSIKRRLQPTHPDSRRAAQLARVRLRKQKLQGASKARGKQVSSKVDRILTMILLLPEEKAFLPDLYSLHDFVTTFYLDRHSDEMEEILGEKRVGRPPSKREVELTDLMQRERIEYRQGIEIPDLCSEVNVKLLREWKGDPQALPMFRMVRISGTYRDQCTVIQQGNHKLLSLEREKAAAANGSNPSSEGGKGAVDGQGSSATGPSSSGLGLGVGLDNQDTEMATSS</sequence>
<organism evidence="1 2">
    <name type="scientific">Violaceomyces palustris</name>
    <dbReference type="NCBI Taxonomy" id="1673888"/>
    <lineage>
        <taxon>Eukaryota</taxon>
        <taxon>Fungi</taxon>
        <taxon>Dikarya</taxon>
        <taxon>Basidiomycota</taxon>
        <taxon>Ustilaginomycotina</taxon>
        <taxon>Ustilaginomycetes</taxon>
        <taxon>Violaceomycetales</taxon>
        <taxon>Violaceomycetaceae</taxon>
        <taxon>Violaceomyces</taxon>
    </lineage>
</organism>
<name>A0ACD0NR60_9BASI</name>
<dbReference type="EMBL" id="KZ820237">
    <property type="protein sequence ID" value="PWN48267.1"/>
    <property type="molecule type" value="Genomic_DNA"/>
</dbReference>
<keyword evidence="2" id="KW-1185">Reference proteome</keyword>
<protein>
    <submittedName>
        <fullName evidence="1">Uncharacterized protein</fullName>
    </submittedName>
</protein>
<gene>
    <name evidence="1" type="ORF">IE53DRAFT_389543</name>
</gene>
<proteinExistence type="predicted"/>
<evidence type="ECO:0000313" key="1">
    <source>
        <dbReference type="EMBL" id="PWN48267.1"/>
    </source>
</evidence>
<evidence type="ECO:0000313" key="2">
    <source>
        <dbReference type="Proteomes" id="UP000245626"/>
    </source>
</evidence>
<dbReference type="Proteomes" id="UP000245626">
    <property type="component" value="Unassembled WGS sequence"/>
</dbReference>
<accession>A0ACD0NR60</accession>